<accession>A0ABY5MGV0</accession>
<organism evidence="2 3">
    <name type="scientific">Nitratireductor thuwali</name>
    <dbReference type="NCBI Taxonomy" id="2267699"/>
    <lineage>
        <taxon>Bacteria</taxon>
        <taxon>Pseudomonadati</taxon>
        <taxon>Pseudomonadota</taxon>
        <taxon>Alphaproteobacteria</taxon>
        <taxon>Hyphomicrobiales</taxon>
        <taxon>Phyllobacteriaceae</taxon>
        <taxon>Nitratireductor</taxon>
    </lineage>
</organism>
<sequence length="74" mass="8375">MKPPRKRSITIRGHRTSFSVEDAFYEKLEAAAEAKAIPLARLIAQIDAARPREVNLSSAIRLFVLDWVQSHKSD</sequence>
<dbReference type="Gene3D" id="1.10.3990.20">
    <property type="entry name" value="protein bp1543"/>
    <property type="match status" value="1"/>
</dbReference>
<proteinExistence type="predicted"/>
<dbReference type="InterPro" id="IPR038268">
    <property type="entry name" value="RHH_sf"/>
</dbReference>
<dbReference type="Pfam" id="PF13467">
    <property type="entry name" value="RHH_4"/>
    <property type="match status" value="1"/>
</dbReference>
<protein>
    <recommendedName>
        <fullName evidence="1">Ribbon-helix-helix domain-containing protein</fullName>
    </recommendedName>
</protein>
<evidence type="ECO:0000313" key="3">
    <source>
        <dbReference type="Proteomes" id="UP001342418"/>
    </source>
</evidence>
<feature type="domain" description="Ribbon-helix-helix" evidence="1">
    <location>
        <begin position="4"/>
        <end position="67"/>
    </location>
</feature>
<dbReference type="Proteomes" id="UP001342418">
    <property type="component" value="Chromosome"/>
</dbReference>
<name>A0ABY5MGV0_9HYPH</name>
<dbReference type="RefSeq" id="WP_338528560.1">
    <property type="nucleotide sequence ID" value="NZ_CP030941.1"/>
</dbReference>
<dbReference type="EMBL" id="CP030941">
    <property type="protein sequence ID" value="UUP16109.1"/>
    <property type="molecule type" value="Genomic_DNA"/>
</dbReference>
<reference evidence="2 3" key="1">
    <citation type="submission" date="2018-07" db="EMBL/GenBank/DDBJ databases">
        <title>Genome sequence of Nitratireductor thuwali#1536.</title>
        <authorList>
            <person name="Michoud G."/>
            <person name="Merlino G."/>
            <person name="Sefrji F.O."/>
            <person name="Daffonchio D."/>
        </authorList>
    </citation>
    <scope>NUCLEOTIDE SEQUENCE [LARGE SCALE GENOMIC DNA]</scope>
    <source>
        <strain evidence="3">Nit1536</strain>
    </source>
</reference>
<keyword evidence="3" id="KW-1185">Reference proteome</keyword>
<evidence type="ECO:0000313" key="2">
    <source>
        <dbReference type="EMBL" id="UUP16109.1"/>
    </source>
</evidence>
<dbReference type="InterPro" id="IPR027373">
    <property type="entry name" value="RHH_dom"/>
</dbReference>
<gene>
    <name evidence="2" type="ORF">NTH_00551</name>
</gene>
<evidence type="ECO:0000259" key="1">
    <source>
        <dbReference type="Pfam" id="PF13467"/>
    </source>
</evidence>